<dbReference type="Proteomes" id="UP000054976">
    <property type="component" value="Unassembled WGS sequence"/>
</dbReference>
<sequence length="79" mass="9873">MREEEIIEVLKRENEEFRKLYEEHRHLDSLLDEMNKKPYLTPEEEIEKKRMQKEKLYKKDKMAEMIRQYKSKLAKEATQ</sequence>
<organism evidence="1 2">
    <name type="scientific">Thermodesulfovibrio aggregans</name>
    <dbReference type="NCBI Taxonomy" id="86166"/>
    <lineage>
        <taxon>Bacteria</taxon>
        <taxon>Pseudomonadati</taxon>
        <taxon>Nitrospirota</taxon>
        <taxon>Thermodesulfovibrionia</taxon>
        <taxon>Thermodesulfovibrionales</taxon>
        <taxon>Thermodesulfovibrionaceae</taxon>
        <taxon>Thermodesulfovibrio</taxon>
    </lineage>
</organism>
<reference evidence="2" key="1">
    <citation type="submission" date="2016-01" db="EMBL/GenBank/DDBJ databases">
        <title>Draft genome sequence of Thermodesulfovibrio aggregans strain TGE-P1.</title>
        <authorList>
            <person name="Sekiguchi Y."/>
            <person name="Ohashi A."/>
            <person name="Matsuura N."/>
            <person name="Tourlousse M.D."/>
        </authorList>
    </citation>
    <scope>NUCLEOTIDE SEQUENCE [LARGE SCALE GENOMIC DNA]</scope>
    <source>
        <strain evidence="2">TGE-P1</strain>
    </source>
</reference>
<dbReference type="AlphaFoldDB" id="A0A0U9HQ11"/>
<dbReference type="InterPro" id="IPR007420">
    <property type="entry name" value="DUF465"/>
</dbReference>
<proteinExistence type="predicted"/>
<protein>
    <recommendedName>
        <fullName evidence="3">DUF465 domain-containing protein</fullName>
    </recommendedName>
</protein>
<gene>
    <name evidence="1" type="ORF">TAGGR_11283</name>
</gene>
<dbReference type="RefSeq" id="WP_059176481.1">
    <property type="nucleotide sequence ID" value="NZ_BCNO01000001.1"/>
</dbReference>
<dbReference type="Gene3D" id="6.10.280.50">
    <property type="match status" value="1"/>
</dbReference>
<dbReference type="EMBL" id="BCNO01000001">
    <property type="protein sequence ID" value="GAQ95083.1"/>
    <property type="molecule type" value="Genomic_DNA"/>
</dbReference>
<evidence type="ECO:0000313" key="2">
    <source>
        <dbReference type="Proteomes" id="UP000054976"/>
    </source>
</evidence>
<comment type="caution">
    <text evidence="1">The sequence shown here is derived from an EMBL/GenBank/DDBJ whole genome shotgun (WGS) entry which is preliminary data.</text>
</comment>
<evidence type="ECO:0000313" key="1">
    <source>
        <dbReference type="EMBL" id="GAQ95083.1"/>
    </source>
</evidence>
<dbReference type="InterPro" id="IPR038444">
    <property type="entry name" value="DUF465_sf"/>
</dbReference>
<keyword evidence="2" id="KW-1185">Reference proteome</keyword>
<dbReference type="Pfam" id="PF04325">
    <property type="entry name" value="DUF465"/>
    <property type="match status" value="1"/>
</dbReference>
<dbReference type="OrthoDB" id="9802787at2"/>
<dbReference type="STRING" id="86166.TAGGR_11283"/>
<name>A0A0U9HQ11_9BACT</name>
<accession>A0A0U9HQ11</accession>
<evidence type="ECO:0008006" key="3">
    <source>
        <dbReference type="Google" id="ProtNLM"/>
    </source>
</evidence>